<dbReference type="SUPFAM" id="SSF52540">
    <property type="entry name" value="P-loop containing nucleoside triphosphate hydrolases"/>
    <property type="match status" value="1"/>
</dbReference>
<keyword evidence="3" id="KW-1185">Reference proteome</keyword>
<dbReference type="Pfam" id="PF13304">
    <property type="entry name" value="AAA_21"/>
    <property type="match status" value="1"/>
</dbReference>
<evidence type="ECO:0000259" key="1">
    <source>
        <dbReference type="Pfam" id="PF13304"/>
    </source>
</evidence>
<organism evidence="2 3">
    <name type="scientific">Tepidibacter hydrothermalis</name>
    <dbReference type="NCBI Taxonomy" id="3036126"/>
    <lineage>
        <taxon>Bacteria</taxon>
        <taxon>Bacillati</taxon>
        <taxon>Bacillota</taxon>
        <taxon>Clostridia</taxon>
        <taxon>Peptostreptococcales</taxon>
        <taxon>Peptostreptococcaceae</taxon>
        <taxon>Tepidibacter</taxon>
    </lineage>
</organism>
<dbReference type="PANTHER" id="PTHR40396">
    <property type="entry name" value="ATPASE-LIKE PROTEIN"/>
    <property type="match status" value="1"/>
</dbReference>
<dbReference type="RefSeq" id="WP_277732836.1">
    <property type="nucleotide sequence ID" value="NZ_CP120733.1"/>
</dbReference>
<dbReference type="EMBL" id="CP120733">
    <property type="protein sequence ID" value="WFD10870.1"/>
    <property type="molecule type" value="Genomic_DNA"/>
</dbReference>
<evidence type="ECO:0000313" key="3">
    <source>
        <dbReference type="Proteomes" id="UP001222800"/>
    </source>
</evidence>
<dbReference type="InterPro" id="IPR003959">
    <property type="entry name" value="ATPase_AAA_core"/>
</dbReference>
<dbReference type="Proteomes" id="UP001222800">
    <property type="component" value="Chromosome"/>
</dbReference>
<evidence type="ECO:0000313" key="2">
    <source>
        <dbReference type="EMBL" id="WFD10870.1"/>
    </source>
</evidence>
<accession>A0ABY8EG98</accession>
<name>A0ABY8EG98_9FIRM</name>
<dbReference type="PANTHER" id="PTHR40396:SF1">
    <property type="entry name" value="ATPASE AAA-TYPE CORE DOMAIN-CONTAINING PROTEIN"/>
    <property type="match status" value="1"/>
</dbReference>
<feature type="domain" description="ATPase AAA-type core" evidence="1">
    <location>
        <begin position="41"/>
        <end position="388"/>
    </location>
</feature>
<protein>
    <submittedName>
        <fullName evidence="2">AAA family ATPase</fullName>
    </submittedName>
</protein>
<dbReference type="Gene3D" id="3.40.50.300">
    <property type="entry name" value="P-loop containing nucleotide triphosphate hydrolases"/>
    <property type="match status" value="2"/>
</dbReference>
<reference evidence="2 3" key="1">
    <citation type="submission" date="2023-03" db="EMBL/GenBank/DDBJ databases">
        <title>Complete genome sequence of Tepidibacter sp. SWIR-1, isolated from a deep-sea hydrothermal vent.</title>
        <authorList>
            <person name="Li X."/>
        </authorList>
    </citation>
    <scope>NUCLEOTIDE SEQUENCE [LARGE SCALE GENOMIC DNA]</scope>
    <source>
        <strain evidence="2 3">SWIR-1</strain>
    </source>
</reference>
<proteinExistence type="predicted"/>
<dbReference type="InterPro" id="IPR027417">
    <property type="entry name" value="P-loop_NTPase"/>
</dbReference>
<gene>
    <name evidence="2" type="ORF">P4S50_01995</name>
</gene>
<sequence>MNKTIVRVQQIELTNFKNVEKGSIMFPSYIKQEFSNRKSEIVGLYGQNGSGKTALVDAMWILKLALSGKKFPKNTFDYILQTSQTSELKFILNIEGKDGKYLVFYEIELSKAEEEKVKITKENLSYKKFIDGDWKSKAGIIDFNLMYTDVIFKPIKNFKLLTANNTDNYIKLGVAKELSEENVTSFIFSTKTEEIIKRNENFQEYTDIIMALKYFANLNLFIIKNNQAGMINMNLIIPLSFRLSDDKSVTQGDLGIGLLKPSVVPKQVFEVVTKLIKQMNIVLGTIIPGLNIDIKNHGKQLKEDGAEGVRIELVSVRDNVTFPLKYESDGIKKIISILNTLITMFNNPSVCMVVDELDAGIFEYLLGEILQIISESGKGQLIFTSHNLRPLEMLDPSSLVFTTTNPQNRYLRFANVKTNNNLRNLYYRSISLGGQKENIYEETNSFEISHAFRIAGRVIDEN</sequence>